<protein>
    <submittedName>
        <fullName evidence="1">Uncharacterized protein</fullName>
    </submittedName>
</protein>
<feature type="non-terminal residue" evidence="1">
    <location>
        <position position="37"/>
    </location>
</feature>
<accession>A0A117KTN8</accession>
<reference evidence="2" key="1">
    <citation type="journal article" date="2015" name="MBio">
        <title>Genome-Resolved Metagenomic Analysis Reveals Roles for Candidate Phyla and Other Microbial Community Members in Biogeochemical Transformations in Oil Reservoirs.</title>
        <authorList>
            <person name="Hu P."/>
            <person name="Tom L."/>
            <person name="Singh A."/>
            <person name="Thomas B.C."/>
            <person name="Baker B.J."/>
            <person name="Piceno Y.M."/>
            <person name="Andersen G.L."/>
            <person name="Banfield J.F."/>
        </authorList>
    </citation>
    <scope>NUCLEOTIDE SEQUENCE [LARGE SCALE GENOMIC DNA]</scope>
</reference>
<sequence>MKKLMILLALAVLIAPVMALETLTKDNFDTPETQVTP</sequence>
<name>A0A117KTN8_ARCFL</name>
<gene>
    <name evidence="1" type="ORF">XD48_2401</name>
</gene>
<dbReference type="AlphaFoldDB" id="A0A117KTN8"/>
<proteinExistence type="predicted"/>
<comment type="caution">
    <text evidence="1">The sequence shown here is derived from an EMBL/GenBank/DDBJ whole genome shotgun (WGS) entry which is preliminary data.</text>
</comment>
<dbReference type="EMBL" id="LGEX01000134">
    <property type="protein sequence ID" value="KUK05366.1"/>
    <property type="molecule type" value="Genomic_DNA"/>
</dbReference>
<dbReference type="Proteomes" id="UP000054015">
    <property type="component" value="Unassembled WGS sequence"/>
</dbReference>
<organism evidence="1 2">
    <name type="scientific">Archaeoglobus fulgidus</name>
    <dbReference type="NCBI Taxonomy" id="2234"/>
    <lineage>
        <taxon>Archaea</taxon>
        <taxon>Methanobacteriati</taxon>
        <taxon>Methanobacteriota</taxon>
        <taxon>Archaeoglobi</taxon>
        <taxon>Archaeoglobales</taxon>
        <taxon>Archaeoglobaceae</taxon>
        <taxon>Archaeoglobus</taxon>
    </lineage>
</organism>
<evidence type="ECO:0000313" key="1">
    <source>
        <dbReference type="EMBL" id="KUK05366.1"/>
    </source>
</evidence>
<evidence type="ECO:0000313" key="2">
    <source>
        <dbReference type="Proteomes" id="UP000054015"/>
    </source>
</evidence>